<evidence type="ECO:0000259" key="6">
    <source>
        <dbReference type="PROSITE" id="PS51677"/>
    </source>
</evidence>
<keyword evidence="8" id="KW-1185">Reference proteome</keyword>
<reference evidence="7 8" key="1">
    <citation type="submission" date="2020-04" db="EMBL/GenBank/DDBJ databases">
        <title>Rhizobium sp. S-51 isolated from soil.</title>
        <authorList>
            <person name="Dahal R.H."/>
        </authorList>
    </citation>
    <scope>NUCLEOTIDE SEQUENCE [LARGE SCALE GENOMIC DNA]</scope>
    <source>
        <strain evidence="7 8">S-51</strain>
    </source>
</reference>
<dbReference type="RefSeq" id="WP_169589999.1">
    <property type="nucleotide sequence ID" value="NZ_JABBGK010000002.1"/>
</dbReference>
<comment type="similarity">
    <text evidence="2">Belongs to the polysaccharide deacetylase family.</text>
</comment>
<dbReference type="InterPro" id="IPR002509">
    <property type="entry name" value="NODB_dom"/>
</dbReference>
<name>A0A7Y0FW63_9HYPH</name>
<dbReference type="SUPFAM" id="SSF88713">
    <property type="entry name" value="Glycoside hydrolase/deacetylase"/>
    <property type="match status" value="1"/>
</dbReference>
<comment type="function">
    <text evidence="1">Is involved in generating a small heat-stable compound (Nod), an acylated oligomer of N-acetylglucosamine, that stimulates mitosis in various plant protoplasts.</text>
</comment>
<gene>
    <name evidence="7" type="ORF">HHL25_10345</name>
</gene>
<sequence length="347" mass="37880">MKAILKGFARKAAISGGLEASHILTRLGALKTARGRGAIFTLHHVRPRKRQPFDPNGHLEITPEFLDAAIRRLKADGYRFVRLDDLPRILAEEPAGAPVAAFTLDDGYRDNAEHALPVFEKHGVPFTIFVARGFSERSHTIWWETAEALFNASERFTIETDAGPVTHEIATALAKRKACDLVCDAICGPREAVAIERLDKAARSVGVDPVGIVDRLVMPAEALRELARHPLASLGAHTVSHRALAFLGEDEARQELKDSADYVEGLTGKRPTTFAYPYGDERSATRHTADLVAGEGFALAVTTRAGTLGSKGSMNMMLLPRISLNGYFQKPRYVSALASGIPFLIHR</sequence>
<dbReference type="EMBL" id="JABBGK010000002">
    <property type="protein sequence ID" value="NML74521.1"/>
    <property type="molecule type" value="Genomic_DNA"/>
</dbReference>
<organism evidence="7 8">
    <name type="scientific">Rhizobium terricola</name>
    <dbReference type="NCBI Taxonomy" id="2728849"/>
    <lineage>
        <taxon>Bacteria</taxon>
        <taxon>Pseudomonadati</taxon>
        <taxon>Pseudomonadota</taxon>
        <taxon>Alphaproteobacteria</taxon>
        <taxon>Hyphomicrobiales</taxon>
        <taxon>Rhizobiaceae</taxon>
        <taxon>Rhizobium/Agrobacterium group</taxon>
        <taxon>Rhizobium</taxon>
    </lineage>
</organism>
<dbReference type="Pfam" id="PF01522">
    <property type="entry name" value="Polysacc_deac_1"/>
    <property type="match status" value="2"/>
</dbReference>
<dbReference type="InterPro" id="IPR011330">
    <property type="entry name" value="Glyco_hydro/deAcase_b/a-brl"/>
</dbReference>
<proteinExistence type="inferred from homology"/>
<comment type="caution">
    <text evidence="7">The sequence shown here is derived from an EMBL/GenBank/DDBJ whole genome shotgun (WGS) entry which is preliminary data.</text>
</comment>
<feature type="domain" description="NodB homology" evidence="6">
    <location>
        <begin position="98"/>
        <end position="347"/>
    </location>
</feature>
<evidence type="ECO:0000256" key="2">
    <source>
        <dbReference type="ARBA" id="ARBA00010973"/>
    </source>
</evidence>
<dbReference type="Proteomes" id="UP000541470">
    <property type="component" value="Unassembled WGS sequence"/>
</dbReference>
<protein>
    <recommendedName>
        <fullName evidence="3">Chitooligosaccharide deacetylase</fullName>
    </recommendedName>
    <alternativeName>
        <fullName evidence="5">Nodulation protein B</fullName>
    </alternativeName>
</protein>
<dbReference type="PROSITE" id="PS51677">
    <property type="entry name" value="NODB"/>
    <property type="match status" value="1"/>
</dbReference>
<evidence type="ECO:0000256" key="3">
    <source>
        <dbReference type="ARBA" id="ARBA00020071"/>
    </source>
</evidence>
<dbReference type="PANTHER" id="PTHR34216:SF7">
    <property type="entry name" value="POLY-BETA-1,6-N-ACETYL-D-GLUCOSAMINE N-DEACETYLASE"/>
    <property type="match status" value="1"/>
</dbReference>
<dbReference type="PANTHER" id="PTHR34216">
    <property type="match status" value="1"/>
</dbReference>
<dbReference type="Gene3D" id="3.20.20.370">
    <property type="entry name" value="Glycoside hydrolase/deacetylase"/>
    <property type="match status" value="1"/>
</dbReference>
<dbReference type="GO" id="GO:0016810">
    <property type="term" value="F:hydrolase activity, acting on carbon-nitrogen (but not peptide) bonds"/>
    <property type="evidence" value="ECO:0007669"/>
    <property type="project" value="InterPro"/>
</dbReference>
<dbReference type="AlphaFoldDB" id="A0A7Y0FW63"/>
<evidence type="ECO:0000256" key="1">
    <source>
        <dbReference type="ARBA" id="ARBA00003236"/>
    </source>
</evidence>
<evidence type="ECO:0000313" key="8">
    <source>
        <dbReference type="Proteomes" id="UP000541470"/>
    </source>
</evidence>
<evidence type="ECO:0000256" key="4">
    <source>
        <dbReference type="ARBA" id="ARBA00022729"/>
    </source>
</evidence>
<dbReference type="InterPro" id="IPR051398">
    <property type="entry name" value="Polysacch_Deacetylase"/>
</dbReference>
<accession>A0A7Y0FW63</accession>
<dbReference type="GO" id="GO:0005975">
    <property type="term" value="P:carbohydrate metabolic process"/>
    <property type="evidence" value="ECO:0007669"/>
    <property type="project" value="InterPro"/>
</dbReference>
<keyword evidence="4" id="KW-0732">Signal</keyword>
<evidence type="ECO:0000256" key="5">
    <source>
        <dbReference type="ARBA" id="ARBA00032976"/>
    </source>
</evidence>
<evidence type="ECO:0000313" key="7">
    <source>
        <dbReference type="EMBL" id="NML74521.1"/>
    </source>
</evidence>